<dbReference type="OrthoDB" id="2735536at2759"/>
<evidence type="ECO:0000313" key="4">
    <source>
        <dbReference type="EMBL" id="GAQ83789.1"/>
    </source>
</evidence>
<dbReference type="GO" id="GO:0004029">
    <property type="term" value="F:aldehyde dehydrogenase (NAD+) activity"/>
    <property type="evidence" value="ECO:0000318"/>
    <property type="project" value="GO_Central"/>
</dbReference>
<feature type="transmembrane region" description="Helical" evidence="2">
    <location>
        <begin position="512"/>
        <end position="530"/>
    </location>
</feature>
<feature type="transmembrane region" description="Helical" evidence="2">
    <location>
        <begin position="447"/>
        <end position="467"/>
    </location>
</feature>
<reference evidence="4 5" key="1">
    <citation type="journal article" date="2014" name="Nat. Commun.">
        <title>Klebsormidium flaccidum genome reveals primary factors for plant terrestrial adaptation.</title>
        <authorList>
            <person name="Hori K."/>
            <person name="Maruyama F."/>
            <person name="Fujisawa T."/>
            <person name="Togashi T."/>
            <person name="Yamamoto N."/>
            <person name="Seo M."/>
            <person name="Sato S."/>
            <person name="Yamada T."/>
            <person name="Mori H."/>
            <person name="Tajima N."/>
            <person name="Moriyama T."/>
            <person name="Ikeuchi M."/>
            <person name="Watanabe M."/>
            <person name="Wada H."/>
            <person name="Kobayashi K."/>
            <person name="Saito M."/>
            <person name="Masuda T."/>
            <person name="Sasaki-Sekimoto Y."/>
            <person name="Mashiguchi K."/>
            <person name="Awai K."/>
            <person name="Shimojima M."/>
            <person name="Masuda S."/>
            <person name="Iwai M."/>
            <person name="Nobusawa T."/>
            <person name="Narise T."/>
            <person name="Kondo S."/>
            <person name="Saito H."/>
            <person name="Sato R."/>
            <person name="Murakawa M."/>
            <person name="Ihara Y."/>
            <person name="Oshima-Yamada Y."/>
            <person name="Ohtaka K."/>
            <person name="Satoh M."/>
            <person name="Sonobe K."/>
            <person name="Ishii M."/>
            <person name="Ohtani R."/>
            <person name="Kanamori-Sato M."/>
            <person name="Honoki R."/>
            <person name="Miyazaki D."/>
            <person name="Mochizuki H."/>
            <person name="Umetsu J."/>
            <person name="Higashi K."/>
            <person name="Shibata D."/>
            <person name="Kamiya Y."/>
            <person name="Sato N."/>
            <person name="Nakamura Y."/>
            <person name="Tabata S."/>
            <person name="Ida S."/>
            <person name="Kurokawa K."/>
            <person name="Ohta H."/>
        </authorList>
    </citation>
    <scope>NUCLEOTIDE SEQUENCE [LARGE SCALE GENOMIC DNA]</scope>
    <source>
        <strain evidence="4 5">NIES-2285</strain>
    </source>
</reference>
<dbReference type="EMBL" id="DF237111">
    <property type="protein sequence ID" value="GAQ83789.1"/>
    <property type="molecule type" value="Genomic_DNA"/>
</dbReference>
<dbReference type="Pfam" id="PF06966">
    <property type="entry name" value="DUF1295"/>
    <property type="match status" value="1"/>
</dbReference>
<feature type="region of interest" description="Disordered" evidence="1">
    <location>
        <begin position="39"/>
        <end position="63"/>
    </location>
</feature>
<dbReference type="InterPro" id="IPR051783">
    <property type="entry name" value="NAD(P)-dependent_oxidoreduct"/>
</dbReference>
<keyword evidence="5" id="KW-1185">Reference proteome</keyword>
<dbReference type="Proteomes" id="UP000054558">
    <property type="component" value="Unassembled WGS sequence"/>
</dbReference>
<dbReference type="PANTHER" id="PTHR48079:SF6">
    <property type="entry name" value="NAD(P)-BINDING DOMAIN-CONTAINING PROTEIN-RELATED"/>
    <property type="match status" value="1"/>
</dbReference>
<protein>
    <submittedName>
        <fullName evidence="4">Sterol-4alpha-carboxylate 3-dehydrogenase (Decarboxylating)</fullName>
    </submittedName>
</protein>
<name>A0A1Y1I300_KLENI</name>
<dbReference type="OMA" id="CSFSARC"/>
<evidence type="ECO:0000256" key="2">
    <source>
        <dbReference type="SAM" id="Phobius"/>
    </source>
</evidence>
<keyword evidence="2" id="KW-0812">Transmembrane</keyword>
<evidence type="ECO:0000259" key="3">
    <source>
        <dbReference type="Pfam" id="PF01073"/>
    </source>
</evidence>
<dbReference type="InterPro" id="IPR036291">
    <property type="entry name" value="NAD(P)-bd_dom_sf"/>
</dbReference>
<keyword evidence="2" id="KW-1133">Transmembrane helix</keyword>
<dbReference type="STRING" id="105231.A0A1Y1I300"/>
<sequence length="561" mass="61904">MKFFVTGASGFVGRHLVHSLIQSGISVVALSRSATSDEKLQQAAAAGPGKDRPSITKANPPQSSGIVGRLEIVRGDLKSRAAILQGMRGCDAVIHLAAKVQSWGKWADFPIEGTRSMVDTAKAAGVPRFVHVSTIFANIKASGAIGNASEADPMDPPDWAPYSKSKAEAEKVALAANDSPRFEVVVIKPSFCWGRGDTLLKPGFTKIIQAGLFRWTTPLARVATTHVSNAVHALRLAATVKGVGGRSYFVTDGKAELWKDFITWYVCSQPGVATPTGTVPLWLLWGVEWFLESLPILGYGVTREPLVSRQILAYVARDVTVKTAKIQKELGYKPGGQHEGRTPAMSAEKGYHFTQRAFIDSHKVVTPLAFLAVMAYYDAWKKSTAWIYLSCHGTYALLWLYKSAHFGDRQWEAKCSILFGVVMRWAAMSLYWIGGWIVMAAKTEPPAWYQGMCISIFTLGIFSHFVADMQKHMHMQYCKGTLITTGLFSLTRNPNYLGELLTYLGYGLLARSWWPIAVLASIMTLIWLPNMKRKDASLSRYPAFAQWKARTSRLVPFLDLV</sequence>
<dbReference type="InterPro" id="IPR010721">
    <property type="entry name" value="UstE-like"/>
</dbReference>
<accession>A0A1Y1I300</accession>
<organism evidence="4 5">
    <name type="scientific">Klebsormidium nitens</name>
    <name type="common">Green alga</name>
    <name type="synonym">Ulothrix nitens</name>
    <dbReference type="NCBI Taxonomy" id="105231"/>
    <lineage>
        <taxon>Eukaryota</taxon>
        <taxon>Viridiplantae</taxon>
        <taxon>Streptophyta</taxon>
        <taxon>Klebsormidiophyceae</taxon>
        <taxon>Klebsormidiales</taxon>
        <taxon>Klebsormidiaceae</taxon>
        <taxon>Klebsormidium</taxon>
    </lineage>
</organism>
<proteinExistence type="predicted"/>
<dbReference type="Gene3D" id="3.40.50.720">
    <property type="entry name" value="NAD(P)-binding Rossmann-like Domain"/>
    <property type="match status" value="1"/>
</dbReference>
<dbReference type="GO" id="GO:0006694">
    <property type="term" value="P:steroid biosynthetic process"/>
    <property type="evidence" value="ECO:0007669"/>
    <property type="project" value="InterPro"/>
</dbReference>
<evidence type="ECO:0000313" key="5">
    <source>
        <dbReference type="Proteomes" id="UP000054558"/>
    </source>
</evidence>
<dbReference type="PROSITE" id="PS50244">
    <property type="entry name" value="S5A_REDUCTASE"/>
    <property type="match status" value="1"/>
</dbReference>
<dbReference type="GO" id="GO:0005737">
    <property type="term" value="C:cytoplasm"/>
    <property type="evidence" value="ECO:0000318"/>
    <property type="project" value="GO_Central"/>
</dbReference>
<dbReference type="PANTHER" id="PTHR48079">
    <property type="entry name" value="PROTEIN YEEZ"/>
    <property type="match status" value="1"/>
</dbReference>
<dbReference type="SUPFAM" id="SSF51735">
    <property type="entry name" value="NAD(P)-binding Rossmann-fold domains"/>
    <property type="match status" value="1"/>
</dbReference>
<feature type="transmembrane region" description="Helical" evidence="2">
    <location>
        <begin position="422"/>
        <end position="441"/>
    </location>
</feature>
<keyword evidence="2" id="KW-0472">Membrane</keyword>
<dbReference type="AlphaFoldDB" id="A0A1Y1I300"/>
<dbReference type="Pfam" id="PF01073">
    <property type="entry name" value="3Beta_HSD"/>
    <property type="match status" value="1"/>
</dbReference>
<dbReference type="InterPro" id="IPR002225">
    <property type="entry name" value="3Beta_OHSteriod_DH/Estase"/>
</dbReference>
<feature type="transmembrane region" description="Helical" evidence="2">
    <location>
        <begin position="385"/>
        <end position="401"/>
    </location>
</feature>
<feature type="domain" description="3-beta hydroxysteroid dehydrogenase/isomerase" evidence="3">
    <location>
        <begin position="5"/>
        <end position="261"/>
    </location>
</feature>
<evidence type="ECO:0000256" key="1">
    <source>
        <dbReference type="SAM" id="MobiDB-lite"/>
    </source>
</evidence>
<dbReference type="Gene3D" id="1.20.120.1630">
    <property type="match status" value="1"/>
</dbReference>
<dbReference type="GO" id="GO:0016616">
    <property type="term" value="F:oxidoreductase activity, acting on the CH-OH group of donors, NAD or NADP as acceptor"/>
    <property type="evidence" value="ECO:0007669"/>
    <property type="project" value="InterPro"/>
</dbReference>
<gene>
    <name evidence="4" type="ORF">KFL_001620070</name>
</gene>